<dbReference type="PROSITE" id="PS51257">
    <property type="entry name" value="PROKAR_LIPOPROTEIN"/>
    <property type="match status" value="1"/>
</dbReference>
<dbReference type="EMBL" id="UGTP01000003">
    <property type="protein sequence ID" value="SUC37712.1"/>
    <property type="molecule type" value="Genomic_DNA"/>
</dbReference>
<reference evidence="1 2" key="1">
    <citation type="submission" date="2018-06" db="EMBL/GenBank/DDBJ databases">
        <authorList>
            <consortium name="Pathogen Informatics"/>
            <person name="Doyle S."/>
        </authorList>
    </citation>
    <scope>NUCLEOTIDE SEQUENCE [LARGE SCALE GENOMIC DNA]</scope>
    <source>
        <strain evidence="1 2">NCTC13043</strain>
    </source>
</reference>
<sequence>MKKIYSVCIFMVLPFLIACNENHSFSLDESRQLLIVHNFLHMEIESDCLDPSESHLFFITKKNEFDTRSCDTINFRNVSSALSVEEMNSYGITKNLRRIKFRPNTRYVVIHSGMGAQVYIKEYFWADSKGKLRRTRNPK</sequence>
<dbReference type="Proteomes" id="UP000254235">
    <property type="component" value="Unassembled WGS sequence"/>
</dbReference>
<evidence type="ECO:0000313" key="2">
    <source>
        <dbReference type="Proteomes" id="UP000254235"/>
    </source>
</evidence>
<protein>
    <recommendedName>
        <fullName evidence="3">Lipoprotein</fullName>
    </recommendedName>
</protein>
<evidence type="ECO:0000313" key="1">
    <source>
        <dbReference type="EMBL" id="SUC37712.1"/>
    </source>
</evidence>
<dbReference type="GeneID" id="78571831"/>
<accession>A0A379G9Y6</accession>
<dbReference type="AlphaFoldDB" id="A0A379G9Y6"/>
<dbReference type="RefSeq" id="WP_036869463.1">
    <property type="nucleotide sequence ID" value="NZ_UGTP01000003.1"/>
</dbReference>
<evidence type="ECO:0008006" key="3">
    <source>
        <dbReference type="Google" id="ProtNLM"/>
    </source>
</evidence>
<organism evidence="1 2">
    <name type="scientific">Prevotella pallens</name>
    <dbReference type="NCBI Taxonomy" id="60133"/>
    <lineage>
        <taxon>Bacteria</taxon>
        <taxon>Pseudomonadati</taxon>
        <taxon>Bacteroidota</taxon>
        <taxon>Bacteroidia</taxon>
        <taxon>Bacteroidales</taxon>
        <taxon>Prevotellaceae</taxon>
        <taxon>Prevotella</taxon>
    </lineage>
</organism>
<proteinExistence type="predicted"/>
<dbReference type="OrthoDB" id="1073789at2"/>
<name>A0A379G9Y6_9BACT</name>
<gene>
    <name evidence="1" type="ORF">NCTC13043_02208</name>
</gene>